<keyword evidence="3 8" id="KW-0812">Transmembrane</keyword>
<feature type="transmembrane region" description="Helical" evidence="8">
    <location>
        <begin position="466"/>
        <end position="485"/>
    </location>
</feature>
<feature type="transmembrane region" description="Helical" evidence="8">
    <location>
        <begin position="395"/>
        <end position="415"/>
    </location>
</feature>
<dbReference type="Pfam" id="PF01061">
    <property type="entry name" value="ABC2_membrane"/>
    <property type="match status" value="1"/>
</dbReference>
<dbReference type="GO" id="GO:0016887">
    <property type="term" value="F:ATP hydrolysis activity"/>
    <property type="evidence" value="ECO:0007669"/>
    <property type="project" value="InterPro"/>
</dbReference>
<dbReference type="InterPro" id="IPR050352">
    <property type="entry name" value="ABCG_transporters"/>
</dbReference>
<evidence type="ECO:0000256" key="5">
    <source>
        <dbReference type="ARBA" id="ARBA00022840"/>
    </source>
</evidence>
<dbReference type="FunCoup" id="Q22MI4">
    <property type="interactions" value="11"/>
</dbReference>
<dbReference type="InterPro" id="IPR013525">
    <property type="entry name" value="ABC2_TM"/>
</dbReference>
<dbReference type="InterPro" id="IPR003439">
    <property type="entry name" value="ABC_transporter-like_ATP-bd"/>
</dbReference>
<evidence type="ECO:0000256" key="1">
    <source>
        <dbReference type="ARBA" id="ARBA00004141"/>
    </source>
</evidence>
<evidence type="ECO:0000256" key="4">
    <source>
        <dbReference type="ARBA" id="ARBA00022741"/>
    </source>
</evidence>
<feature type="transmembrane region" description="Helical" evidence="8">
    <location>
        <begin position="358"/>
        <end position="375"/>
    </location>
</feature>
<dbReference type="PANTHER" id="PTHR48041:SF139">
    <property type="entry name" value="PROTEIN SCARLET"/>
    <property type="match status" value="1"/>
</dbReference>
<dbReference type="Pfam" id="PF00005">
    <property type="entry name" value="ABC_tran"/>
    <property type="match status" value="1"/>
</dbReference>
<dbReference type="InterPro" id="IPR003593">
    <property type="entry name" value="AAA+_ATPase"/>
</dbReference>
<evidence type="ECO:0000256" key="6">
    <source>
        <dbReference type="ARBA" id="ARBA00022989"/>
    </source>
</evidence>
<reference evidence="11" key="1">
    <citation type="journal article" date="2006" name="PLoS Biol.">
        <title>Macronuclear genome sequence of the ciliate Tetrahymena thermophila, a model eukaryote.</title>
        <authorList>
            <person name="Eisen J.A."/>
            <person name="Coyne R.S."/>
            <person name="Wu M."/>
            <person name="Wu D."/>
            <person name="Thiagarajan M."/>
            <person name="Wortman J.R."/>
            <person name="Badger J.H."/>
            <person name="Ren Q."/>
            <person name="Amedeo P."/>
            <person name="Jones K.M."/>
            <person name="Tallon L.J."/>
            <person name="Delcher A.L."/>
            <person name="Salzberg S.L."/>
            <person name="Silva J.C."/>
            <person name="Haas B.J."/>
            <person name="Majoros W.H."/>
            <person name="Farzad M."/>
            <person name="Carlton J.M."/>
            <person name="Smith R.K. Jr."/>
            <person name="Garg J."/>
            <person name="Pearlman R.E."/>
            <person name="Karrer K.M."/>
            <person name="Sun L."/>
            <person name="Manning G."/>
            <person name="Elde N.C."/>
            <person name="Turkewitz A.P."/>
            <person name="Asai D.J."/>
            <person name="Wilkes D.E."/>
            <person name="Wang Y."/>
            <person name="Cai H."/>
            <person name="Collins K."/>
            <person name="Stewart B.A."/>
            <person name="Lee S.R."/>
            <person name="Wilamowska K."/>
            <person name="Weinberg Z."/>
            <person name="Ruzzo W.L."/>
            <person name="Wloga D."/>
            <person name="Gaertig J."/>
            <person name="Frankel J."/>
            <person name="Tsao C.-C."/>
            <person name="Gorovsky M.A."/>
            <person name="Keeling P.J."/>
            <person name="Waller R.F."/>
            <person name="Patron N.J."/>
            <person name="Cherry J.M."/>
            <person name="Stover N.A."/>
            <person name="Krieger C.J."/>
            <person name="del Toro C."/>
            <person name="Ryder H.F."/>
            <person name="Williamson S.C."/>
            <person name="Barbeau R.A."/>
            <person name="Hamilton E.P."/>
            <person name="Orias E."/>
        </authorList>
    </citation>
    <scope>NUCLEOTIDE SEQUENCE [LARGE SCALE GENOMIC DNA]</scope>
    <source>
        <strain evidence="11">SB210</strain>
    </source>
</reference>
<dbReference type="InterPro" id="IPR043926">
    <property type="entry name" value="ABCG_dom"/>
</dbReference>
<dbReference type="OrthoDB" id="184675at2759"/>
<keyword evidence="5" id="KW-0067">ATP-binding</keyword>
<feature type="domain" description="ABC transporter" evidence="9">
    <location>
        <begin position="28"/>
        <end position="273"/>
    </location>
</feature>
<dbReference type="eggNOG" id="KOG0061">
    <property type="taxonomic scope" value="Eukaryota"/>
</dbReference>
<dbReference type="InterPro" id="IPR027417">
    <property type="entry name" value="P-loop_NTPase"/>
</dbReference>
<accession>Q22MI4</accession>
<keyword evidence="11" id="KW-1185">Reference proteome</keyword>
<dbReference type="SMART" id="SM00382">
    <property type="entry name" value="AAA"/>
    <property type="match status" value="1"/>
</dbReference>
<dbReference type="Gene3D" id="3.40.50.300">
    <property type="entry name" value="P-loop containing nucleotide triphosphate hydrolases"/>
    <property type="match status" value="1"/>
</dbReference>
<evidence type="ECO:0000313" key="10">
    <source>
        <dbReference type="EMBL" id="EAR86464.1"/>
    </source>
</evidence>
<dbReference type="RefSeq" id="XP_977036.1">
    <property type="nucleotide sequence ID" value="XM_971943.1"/>
</dbReference>
<dbReference type="PROSITE" id="PS50893">
    <property type="entry name" value="ABC_TRANSPORTER_2"/>
    <property type="match status" value="1"/>
</dbReference>
<dbReference type="KEGG" id="tet:TTHERM_00035360"/>
<gene>
    <name evidence="10" type="ORF">TTHERM_00035360</name>
</gene>
<organism evidence="10 11">
    <name type="scientific">Tetrahymena thermophila (strain SB210)</name>
    <dbReference type="NCBI Taxonomy" id="312017"/>
    <lineage>
        <taxon>Eukaryota</taxon>
        <taxon>Sar</taxon>
        <taxon>Alveolata</taxon>
        <taxon>Ciliophora</taxon>
        <taxon>Intramacronucleata</taxon>
        <taxon>Oligohymenophorea</taxon>
        <taxon>Hymenostomatida</taxon>
        <taxon>Tetrahymenina</taxon>
        <taxon>Tetrahymenidae</taxon>
        <taxon>Tetrahymena</taxon>
    </lineage>
</organism>
<dbReference type="EMBL" id="GG662720">
    <property type="protein sequence ID" value="EAR86464.1"/>
    <property type="molecule type" value="Genomic_DNA"/>
</dbReference>
<keyword evidence="2" id="KW-0813">Transport</keyword>
<evidence type="ECO:0000256" key="3">
    <source>
        <dbReference type="ARBA" id="ARBA00022692"/>
    </source>
</evidence>
<evidence type="ECO:0000256" key="2">
    <source>
        <dbReference type="ARBA" id="ARBA00022448"/>
    </source>
</evidence>
<dbReference type="Proteomes" id="UP000009168">
    <property type="component" value="Unassembled WGS sequence"/>
</dbReference>
<evidence type="ECO:0000313" key="11">
    <source>
        <dbReference type="Proteomes" id="UP000009168"/>
    </source>
</evidence>
<dbReference type="AlphaFoldDB" id="Q22MI4"/>
<dbReference type="GO" id="GO:0140359">
    <property type="term" value="F:ABC-type transporter activity"/>
    <property type="evidence" value="ECO:0007669"/>
    <property type="project" value="InterPro"/>
</dbReference>
<feature type="transmembrane region" description="Helical" evidence="8">
    <location>
        <begin position="571"/>
        <end position="592"/>
    </location>
</feature>
<dbReference type="STRING" id="312017.Q22MI4"/>
<dbReference type="GeneID" id="7847236"/>
<protein>
    <submittedName>
        <fullName evidence="10">ABC-2 family transporter protein</fullName>
    </submittedName>
</protein>
<keyword evidence="7 8" id="KW-0472">Membrane</keyword>
<dbReference type="InParanoid" id="Q22MI4"/>
<feature type="transmembrane region" description="Helical" evidence="8">
    <location>
        <begin position="501"/>
        <end position="520"/>
    </location>
</feature>
<comment type="subcellular location">
    <subcellularLocation>
        <location evidence="1">Membrane</location>
        <topology evidence="1">Multi-pass membrane protein</topology>
    </subcellularLocation>
</comment>
<dbReference type="CDD" id="cd03213">
    <property type="entry name" value="ABCG_EPDR"/>
    <property type="match status" value="1"/>
</dbReference>
<sequence length="600" mass="68184">MSDKVQSASQSNNQLSFKKETEKRGVDITWKNVTYTAHTKKYHREILKGLSGICKQGEMTAIMGSSGAGKTTLLNILCCRAENTNEVKLTGEITANGQPFNARSFSNFAAYVMQEDLIMETMTVLEALQFAAHLKMKGSEEEKQAKVKEVLKIMRLEKCQHTLIGGQKIKGVTKGEKKRTSIAFELVSDPDVIFLDEPTSGLDSFTAYNVVDVLQQYAREQNKTIICTIHQPSSEIFMKFDRLILLVDGKFIYQGPRSQVIKHFSSFGFQCPHLSNPADYFMSIMHAESEKNRQNFKTYYEHFDLDLKPSIDQEIEQHETRVITHKSSQAPFLSELKILINRNFNNVKRSPMELRARLIQSLILGIFTGLVYLNLPDPETHKDDQRAVMDYNGAIFFLIQNAHMNTLFSIVLSLPMEKAVFLKEENSKLYSVEAYFLAKLIVESALSLICPIIFIAISYYMIGLNANFGCFCFFLLVGIFSSFVGQSQGMFFGSLFKDAQTAVNVTPMMILPFMLFGGFYKNVADMPDWNAWIQWISCYRYAFEATVRSNYAGSPFTIDVIGQTNLDLGKWTSVIMLVVLFVVFSILSLLLLKFKKQRLQ</sequence>
<evidence type="ECO:0000256" key="8">
    <source>
        <dbReference type="SAM" id="Phobius"/>
    </source>
</evidence>
<proteinExistence type="predicted"/>
<keyword evidence="6 8" id="KW-1133">Transmembrane helix</keyword>
<dbReference type="SUPFAM" id="SSF52540">
    <property type="entry name" value="P-loop containing nucleoside triphosphate hydrolases"/>
    <property type="match status" value="1"/>
</dbReference>
<dbReference type="HOGENOM" id="CLU_000604_57_6_1"/>
<keyword evidence="4" id="KW-0547">Nucleotide-binding</keyword>
<feature type="transmembrane region" description="Helical" evidence="8">
    <location>
        <begin position="436"/>
        <end position="460"/>
    </location>
</feature>
<dbReference type="GO" id="GO:0016020">
    <property type="term" value="C:membrane"/>
    <property type="evidence" value="ECO:0007669"/>
    <property type="project" value="UniProtKB-SubCell"/>
</dbReference>
<dbReference type="OMA" id="RVRPWWD"/>
<dbReference type="PANTHER" id="PTHR48041">
    <property type="entry name" value="ABC TRANSPORTER G FAMILY MEMBER 28"/>
    <property type="match status" value="1"/>
</dbReference>
<evidence type="ECO:0000256" key="7">
    <source>
        <dbReference type="ARBA" id="ARBA00023136"/>
    </source>
</evidence>
<dbReference type="GO" id="GO:0005524">
    <property type="term" value="F:ATP binding"/>
    <property type="evidence" value="ECO:0007669"/>
    <property type="project" value="UniProtKB-KW"/>
</dbReference>
<evidence type="ECO:0000259" key="9">
    <source>
        <dbReference type="PROSITE" id="PS50893"/>
    </source>
</evidence>
<dbReference type="Pfam" id="PF19055">
    <property type="entry name" value="ABC2_membrane_7"/>
    <property type="match status" value="1"/>
</dbReference>
<name>Q22MI4_TETTS</name>